<accession>A0ABR2L9H8</accession>
<keyword evidence="2" id="KW-1185">Reference proteome</keyword>
<name>A0ABR2L9H8_9EUKA</name>
<proteinExistence type="predicted"/>
<evidence type="ECO:0000313" key="1">
    <source>
        <dbReference type="EMBL" id="KAK8900008.1"/>
    </source>
</evidence>
<comment type="caution">
    <text evidence="1">The sequence shown here is derived from an EMBL/GenBank/DDBJ whole genome shotgun (WGS) entry which is preliminary data.</text>
</comment>
<organism evidence="1 2">
    <name type="scientific">Tritrichomonas musculus</name>
    <dbReference type="NCBI Taxonomy" id="1915356"/>
    <lineage>
        <taxon>Eukaryota</taxon>
        <taxon>Metamonada</taxon>
        <taxon>Parabasalia</taxon>
        <taxon>Tritrichomonadida</taxon>
        <taxon>Tritrichomonadidae</taxon>
        <taxon>Tritrichomonas</taxon>
    </lineage>
</organism>
<dbReference type="EMBL" id="JAPFFF010000001">
    <property type="protein sequence ID" value="KAK8900008.1"/>
    <property type="molecule type" value="Genomic_DNA"/>
</dbReference>
<protein>
    <recommendedName>
        <fullName evidence="3">DDE-1 domain-containing protein</fullName>
    </recommendedName>
</protein>
<sequence>MKDIKDLILNFHLDRILKCDEMGWKLFPKSILTWSENGKAHLHIQSQTGDKDQITVLSTVSAAKVKRRLLFIAEGKTLNVEGSQIGVVLDYWSTHS</sequence>
<gene>
    <name evidence="1" type="ORF">M9Y10_002331</name>
</gene>
<dbReference type="Proteomes" id="UP001470230">
    <property type="component" value="Unassembled WGS sequence"/>
</dbReference>
<reference evidence="1 2" key="1">
    <citation type="submission" date="2024-04" db="EMBL/GenBank/DDBJ databases">
        <title>Tritrichomonas musculus Genome.</title>
        <authorList>
            <person name="Alves-Ferreira E."/>
            <person name="Grigg M."/>
            <person name="Lorenzi H."/>
            <person name="Galac M."/>
        </authorList>
    </citation>
    <scope>NUCLEOTIDE SEQUENCE [LARGE SCALE GENOMIC DNA]</scope>
    <source>
        <strain evidence="1 2">EAF2021</strain>
    </source>
</reference>
<evidence type="ECO:0000313" key="2">
    <source>
        <dbReference type="Proteomes" id="UP001470230"/>
    </source>
</evidence>
<evidence type="ECO:0008006" key="3">
    <source>
        <dbReference type="Google" id="ProtNLM"/>
    </source>
</evidence>